<keyword evidence="4" id="KW-1185">Reference proteome</keyword>
<dbReference type="Gene3D" id="3.30.565.40">
    <property type="entry name" value="Fervidobacterium nodosum Rt17-B1 like"/>
    <property type="match status" value="1"/>
</dbReference>
<name>A0ABW5K579_9FLAO</name>
<accession>A0ABW5K579</accession>
<reference evidence="4" key="1">
    <citation type="journal article" date="2019" name="Int. J. Syst. Evol. Microbiol.">
        <title>The Global Catalogue of Microorganisms (GCM) 10K type strain sequencing project: providing services to taxonomists for standard genome sequencing and annotation.</title>
        <authorList>
            <consortium name="The Broad Institute Genomics Platform"/>
            <consortium name="The Broad Institute Genome Sequencing Center for Infectious Disease"/>
            <person name="Wu L."/>
            <person name="Ma J."/>
        </authorList>
    </citation>
    <scope>NUCLEOTIDE SEQUENCE [LARGE SCALE GENOMIC DNA]</scope>
    <source>
        <strain evidence="4">KCTC 42808</strain>
    </source>
</reference>
<dbReference type="Proteomes" id="UP001597467">
    <property type="component" value="Unassembled WGS sequence"/>
</dbReference>
<dbReference type="InterPro" id="IPR025303">
    <property type="entry name" value="PdaC"/>
</dbReference>
<dbReference type="RefSeq" id="WP_379904608.1">
    <property type="nucleotide sequence ID" value="NZ_JBHULM010000011.1"/>
</dbReference>
<dbReference type="Gene3D" id="3.90.640.20">
    <property type="entry name" value="Heat-shock cognate protein, ATPase"/>
    <property type="match status" value="1"/>
</dbReference>
<evidence type="ECO:0000313" key="3">
    <source>
        <dbReference type="EMBL" id="MFD2543080.1"/>
    </source>
</evidence>
<evidence type="ECO:0000313" key="4">
    <source>
        <dbReference type="Proteomes" id="UP001597467"/>
    </source>
</evidence>
<feature type="domain" description="DUF3298" evidence="1">
    <location>
        <begin position="168"/>
        <end position="233"/>
    </location>
</feature>
<gene>
    <name evidence="3" type="ORF">ACFSSB_12180</name>
</gene>
<sequence>MKYLRLLILLCIFTSCEKENTTLAFSEITILKETTTTIEINMPKAQGNNPAAEKVNATLNNFVCEALHIDAATPKKETLEQCMQDFNDAYSNFNTLISEELKEELPKWEALIDGEVIYSTTNFVCIAMNSSINTGAANSSLILEFFNFDTKTGALLTTKDIINNTEDFTSLVKKYYNKEVTSTFIEAESLLNKNTFKLPKTLGFSEDGIIILYDNFSVGAFEKEIVEFTIPYEVANSYLKI</sequence>
<comment type="caution">
    <text evidence="3">The sequence shown here is derived from an EMBL/GenBank/DDBJ whole genome shotgun (WGS) entry which is preliminary data.</text>
</comment>
<feature type="domain" description="Deacetylase PdaC" evidence="2">
    <location>
        <begin position="33"/>
        <end position="138"/>
    </location>
</feature>
<evidence type="ECO:0000259" key="1">
    <source>
        <dbReference type="Pfam" id="PF11738"/>
    </source>
</evidence>
<evidence type="ECO:0000259" key="2">
    <source>
        <dbReference type="Pfam" id="PF13739"/>
    </source>
</evidence>
<dbReference type="EMBL" id="JBHULM010000011">
    <property type="protein sequence ID" value="MFD2543080.1"/>
    <property type="molecule type" value="Genomic_DNA"/>
</dbReference>
<organism evidence="3 4">
    <name type="scientific">Lacinutrix gracilariae</name>
    <dbReference type="NCBI Taxonomy" id="1747198"/>
    <lineage>
        <taxon>Bacteria</taxon>
        <taxon>Pseudomonadati</taxon>
        <taxon>Bacteroidota</taxon>
        <taxon>Flavobacteriia</taxon>
        <taxon>Flavobacteriales</taxon>
        <taxon>Flavobacteriaceae</taxon>
        <taxon>Lacinutrix</taxon>
    </lineage>
</organism>
<dbReference type="Pfam" id="PF11738">
    <property type="entry name" value="DUF3298"/>
    <property type="match status" value="1"/>
</dbReference>
<proteinExistence type="predicted"/>
<dbReference type="PROSITE" id="PS51257">
    <property type="entry name" value="PROKAR_LIPOPROTEIN"/>
    <property type="match status" value="1"/>
</dbReference>
<dbReference type="InterPro" id="IPR037126">
    <property type="entry name" value="PdaC/RsiV-like_sf"/>
</dbReference>
<dbReference type="Pfam" id="PF13739">
    <property type="entry name" value="PdaC"/>
    <property type="match status" value="1"/>
</dbReference>
<dbReference type="InterPro" id="IPR021729">
    <property type="entry name" value="DUF3298"/>
</dbReference>
<protein>
    <submittedName>
        <fullName evidence="3">PdaC/SigV domain-containing protein</fullName>
    </submittedName>
</protein>